<sequence>MPARPSGSASAVPLPSLFLAPALVRPQPVASLPSGPSGESATGTGTRGLRRRKPTAFPADPLSFPERGSRQRLSQR</sequence>
<name>A0A7X9XZV6_9ACTN</name>
<evidence type="ECO:0000313" key="3">
    <source>
        <dbReference type="Proteomes" id="UP000565613"/>
    </source>
</evidence>
<gene>
    <name evidence="2" type="ORF">HF885_01895</name>
</gene>
<proteinExistence type="predicted"/>
<comment type="caution">
    <text evidence="2">The sequence shown here is derived from an EMBL/GenBank/DDBJ whole genome shotgun (WGS) entry which is preliminary data.</text>
</comment>
<accession>A0A7X9XZV6</accession>
<dbReference type="RefSeq" id="WP_170103293.1">
    <property type="nucleotide sequence ID" value="NZ_JABAGR010000002.1"/>
</dbReference>
<dbReference type="AlphaFoldDB" id="A0A7X9XZV6"/>
<evidence type="ECO:0000256" key="1">
    <source>
        <dbReference type="SAM" id="MobiDB-lite"/>
    </source>
</evidence>
<reference evidence="2 3" key="1">
    <citation type="submission" date="2020-04" db="EMBL/GenBank/DDBJ databases">
        <authorList>
            <person name="Hitch T.C.A."/>
            <person name="Wylensek D."/>
            <person name="Clavel T."/>
        </authorList>
    </citation>
    <scope>NUCLEOTIDE SEQUENCE [LARGE SCALE GENOMIC DNA]</scope>
    <source>
        <strain evidence="2 3">105184</strain>
    </source>
</reference>
<protein>
    <submittedName>
        <fullName evidence="2">Uncharacterized protein</fullName>
    </submittedName>
</protein>
<organism evidence="2 3">
    <name type="scientific">Parafannyhessea umbonata</name>
    <dbReference type="NCBI Taxonomy" id="604330"/>
    <lineage>
        <taxon>Bacteria</taxon>
        <taxon>Bacillati</taxon>
        <taxon>Actinomycetota</taxon>
        <taxon>Coriobacteriia</taxon>
        <taxon>Coriobacteriales</taxon>
        <taxon>Atopobiaceae</taxon>
        <taxon>Parafannyhessea</taxon>
    </lineage>
</organism>
<feature type="region of interest" description="Disordered" evidence="1">
    <location>
        <begin position="27"/>
        <end position="76"/>
    </location>
</feature>
<dbReference type="EMBL" id="JABAGR010000002">
    <property type="protein sequence ID" value="NMF25199.1"/>
    <property type="molecule type" value="Genomic_DNA"/>
</dbReference>
<dbReference type="Proteomes" id="UP000565613">
    <property type="component" value="Unassembled WGS sequence"/>
</dbReference>
<evidence type="ECO:0000313" key="2">
    <source>
        <dbReference type="EMBL" id="NMF25199.1"/>
    </source>
</evidence>